<reference evidence="1 2" key="1">
    <citation type="submission" date="2015-06" db="EMBL/GenBank/DDBJ databases">
        <title>Genome sequence of Mycobacterium conceptionense strain MLE.</title>
        <authorList>
            <person name="Greninger A.L."/>
            <person name="Cunningham G."/>
            <person name="Chiu C.Y."/>
            <person name="Miller S."/>
        </authorList>
    </citation>
    <scope>NUCLEOTIDE SEQUENCE [LARGE SCALE GENOMIC DNA]</scope>
    <source>
        <strain evidence="1 2">MLE</strain>
    </source>
</reference>
<dbReference type="Proteomes" id="UP000037594">
    <property type="component" value="Unassembled WGS sequence"/>
</dbReference>
<protein>
    <submittedName>
        <fullName evidence="1">Uncharacterized protein</fullName>
    </submittedName>
</protein>
<organism evidence="1 2">
    <name type="scientific">Mycolicibacterium conceptionense</name>
    <dbReference type="NCBI Taxonomy" id="451644"/>
    <lineage>
        <taxon>Bacteria</taxon>
        <taxon>Bacillati</taxon>
        <taxon>Actinomycetota</taxon>
        <taxon>Actinomycetes</taxon>
        <taxon>Mycobacteriales</taxon>
        <taxon>Mycobacteriaceae</taxon>
        <taxon>Mycolicibacterium</taxon>
    </lineage>
</organism>
<dbReference type="AlphaFoldDB" id="A0A0J8TYU5"/>
<comment type="caution">
    <text evidence="1">The sequence shown here is derived from an EMBL/GenBank/DDBJ whole genome shotgun (WGS) entry which is preliminary data.</text>
</comment>
<sequence length="478" mass="51524">MRLGIDVTTVPAPEGLLAGYLGRDEIEVQLLVPDGVDVPAAWTAELPDATVVRLRFNGVPDTWPMVLPMGVGIRAESRTQRTHGNESFFPVWQQLDAQAAPPAAEPLTMTDRHRAAAYSVVAAKLRIDAVVTTSPIAGRSDVADNDVVVSVTPDEAVALIGHYLRMTSNPDFDVQTDPLVGGGSVTVTHTAGTIVNFYDCGVVSAMPYFGVFPELAARNGDATTAGVLTSIRVRLARAVRALDHLLAALSNPVDGQRRADVVETASEAFDRQLLYLAAAFDIYGRLYPRLIDPARTSSKQSLDAMGYIRDIVERQYDAAELADVQRLHPYATVCKVIRNRIHDGVLPVDQHPGRSYGNSTNIALNLDAMPELLPGHARVDPRLTQEHYDALGVWQADPVAVLGSSVTVADLATVGVTLMTSGLALVEAFTKLIMWNTPQAATAPSPLLGWVKAPPGWTEPPPHEQAVLHRVLFGWHTA</sequence>
<accession>A0A0J8TYU5</accession>
<evidence type="ECO:0000313" key="2">
    <source>
        <dbReference type="Proteomes" id="UP000037594"/>
    </source>
</evidence>
<evidence type="ECO:0000313" key="1">
    <source>
        <dbReference type="EMBL" id="KMV14528.1"/>
    </source>
</evidence>
<name>A0A0J8TYU5_9MYCO</name>
<gene>
    <name evidence="1" type="ORF">ACT17_29920</name>
</gene>
<dbReference type="PATRIC" id="fig|451644.5.peg.6138"/>
<dbReference type="OrthoDB" id="4496336at2"/>
<proteinExistence type="predicted"/>
<dbReference type="EMBL" id="LFOD01000045">
    <property type="protein sequence ID" value="KMV14528.1"/>
    <property type="molecule type" value="Genomic_DNA"/>
</dbReference>